<sequence>NICVLLAICASASPRPPCTLTPGAERGRQEASPGIIRPLRNLWARPLTSSSHSLTSTDMPHLGDSVASCPHRNLMSPHFHGYIPSGARSPPR</sequence>
<organism evidence="1 2">
    <name type="scientific">Gulo gulo</name>
    <name type="common">Wolverine</name>
    <name type="synonym">Gluton</name>
    <dbReference type="NCBI Taxonomy" id="48420"/>
    <lineage>
        <taxon>Eukaryota</taxon>
        <taxon>Metazoa</taxon>
        <taxon>Chordata</taxon>
        <taxon>Craniata</taxon>
        <taxon>Vertebrata</taxon>
        <taxon>Euteleostomi</taxon>
        <taxon>Mammalia</taxon>
        <taxon>Eutheria</taxon>
        <taxon>Laurasiatheria</taxon>
        <taxon>Carnivora</taxon>
        <taxon>Caniformia</taxon>
        <taxon>Musteloidea</taxon>
        <taxon>Mustelidae</taxon>
        <taxon>Guloninae</taxon>
        <taxon>Gulo</taxon>
    </lineage>
</organism>
<comment type="caution">
    <text evidence="1">The sequence shown here is derived from an EMBL/GenBank/DDBJ whole genome shotgun (WGS) entry which is preliminary data.</text>
</comment>
<name>A0A9X9LU09_GULGU</name>
<feature type="non-terminal residue" evidence="1">
    <location>
        <position position="1"/>
    </location>
</feature>
<dbReference type="Proteomes" id="UP000269945">
    <property type="component" value="Unassembled WGS sequence"/>
</dbReference>
<reference evidence="1 2" key="1">
    <citation type="submission" date="2018-10" db="EMBL/GenBank/DDBJ databases">
        <authorList>
            <person name="Ekblom R."/>
            <person name="Jareborg N."/>
        </authorList>
    </citation>
    <scope>NUCLEOTIDE SEQUENCE [LARGE SCALE GENOMIC DNA]</scope>
    <source>
        <tissue evidence="1">Muscle</tissue>
    </source>
</reference>
<dbReference type="AlphaFoldDB" id="A0A9X9LU09"/>
<gene>
    <name evidence="1" type="ORF">BN2614_LOCUS2</name>
</gene>
<dbReference type="EMBL" id="CYRY02017670">
    <property type="protein sequence ID" value="VCW91708.1"/>
    <property type="molecule type" value="Genomic_DNA"/>
</dbReference>
<proteinExistence type="predicted"/>
<accession>A0A9X9LU09</accession>
<evidence type="ECO:0000313" key="1">
    <source>
        <dbReference type="EMBL" id="VCW91708.1"/>
    </source>
</evidence>
<keyword evidence="2" id="KW-1185">Reference proteome</keyword>
<protein>
    <submittedName>
        <fullName evidence="1">Uncharacterized protein</fullName>
    </submittedName>
</protein>
<evidence type="ECO:0000313" key="2">
    <source>
        <dbReference type="Proteomes" id="UP000269945"/>
    </source>
</evidence>